<dbReference type="GO" id="GO:0006357">
    <property type="term" value="P:regulation of transcription by RNA polymerase II"/>
    <property type="evidence" value="ECO:0007669"/>
    <property type="project" value="TreeGrafter"/>
</dbReference>
<dbReference type="GO" id="GO:0031507">
    <property type="term" value="P:heterochromatin formation"/>
    <property type="evidence" value="ECO:0007669"/>
    <property type="project" value="UniProtKB-ARBA"/>
</dbReference>
<feature type="non-terminal residue" evidence="14">
    <location>
        <position position="202"/>
    </location>
</feature>
<reference evidence="14 15" key="1">
    <citation type="submission" date="2014-04" db="EMBL/GenBank/DDBJ databases">
        <authorList>
            <consortium name="DOE Joint Genome Institute"/>
            <person name="Kuo A."/>
            <person name="Zuccaro A."/>
            <person name="Kohler A."/>
            <person name="Nagy L.G."/>
            <person name="Floudas D."/>
            <person name="Copeland A."/>
            <person name="Barry K.W."/>
            <person name="Cichocki N."/>
            <person name="Veneault-Fourrey C."/>
            <person name="LaButti K."/>
            <person name="Lindquist E.A."/>
            <person name="Lipzen A."/>
            <person name="Lundell T."/>
            <person name="Morin E."/>
            <person name="Murat C."/>
            <person name="Sun H."/>
            <person name="Tunlid A."/>
            <person name="Henrissat B."/>
            <person name="Grigoriev I.V."/>
            <person name="Hibbett D.S."/>
            <person name="Martin F."/>
            <person name="Nordberg H.P."/>
            <person name="Cantor M.N."/>
            <person name="Hua S.X."/>
        </authorList>
    </citation>
    <scope>NUCLEOTIDE SEQUENCE [LARGE SCALE GENOMIC DNA]</scope>
    <source>
        <strain evidence="14 15">MAFF 305830</strain>
    </source>
</reference>
<dbReference type="InterPro" id="IPR036388">
    <property type="entry name" value="WH-like_DNA-bd_sf"/>
</dbReference>
<evidence type="ECO:0000256" key="2">
    <source>
        <dbReference type="ARBA" id="ARBA00010107"/>
    </source>
</evidence>
<keyword evidence="6" id="KW-0863">Zinc-finger</keyword>
<keyword evidence="7" id="KW-0862">Zinc</keyword>
<evidence type="ECO:0000313" key="15">
    <source>
        <dbReference type="Proteomes" id="UP000054097"/>
    </source>
</evidence>
<protein>
    <recommendedName>
        <fullName evidence="3 12">Histone acetyltransferase</fullName>
        <ecNumber evidence="3 12">2.3.1.48</ecNumber>
    </recommendedName>
</protein>
<dbReference type="FunFam" id="3.40.630.30:FF:000001">
    <property type="entry name" value="Histone acetyltransferase"/>
    <property type="match status" value="1"/>
</dbReference>
<dbReference type="EC" id="2.3.1.48" evidence="3 12"/>
<comment type="catalytic activity">
    <reaction evidence="12">
        <text>L-lysyl-[protein] + acetyl-CoA = N(6)-acetyl-L-lysyl-[protein] + CoA + H(+)</text>
        <dbReference type="Rhea" id="RHEA:45948"/>
        <dbReference type="Rhea" id="RHEA-COMP:9752"/>
        <dbReference type="Rhea" id="RHEA-COMP:10731"/>
        <dbReference type="ChEBI" id="CHEBI:15378"/>
        <dbReference type="ChEBI" id="CHEBI:29969"/>
        <dbReference type="ChEBI" id="CHEBI:57287"/>
        <dbReference type="ChEBI" id="CHEBI:57288"/>
        <dbReference type="ChEBI" id="CHEBI:61930"/>
        <dbReference type="EC" id="2.3.1.48"/>
    </reaction>
</comment>
<evidence type="ECO:0000256" key="8">
    <source>
        <dbReference type="ARBA" id="ARBA00022853"/>
    </source>
</evidence>
<dbReference type="Proteomes" id="UP000054097">
    <property type="component" value="Unassembled WGS sequence"/>
</dbReference>
<sequence>LRIKSIRIGVYEVDTWYDAPFPEEYAAVPEGKLYMCEFCLKYMKSPFGAERHRTKCTTLHPPGDEVYRDGNISIFEVDGRLNKIYCQNLCLLSKMFLDHKSLFYDVEPFLFYVMTEVDANGAHFVGYFSKEKRSPKDFNVSCIMTLPVRQKSGWGNLLIDFSYLLTLKEGRYGTPERPLSKLGAIAYGRYWQLAVYKVLRNA</sequence>
<dbReference type="GO" id="GO:0004402">
    <property type="term" value="F:histone acetyltransferase activity"/>
    <property type="evidence" value="ECO:0007669"/>
    <property type="project" value="InterPro"/>
</dbReference>
<dbReference type="STRING" id="933852.A0A0C2WVD4"/>
<dbReference type="FunFam" id="3.30.60.60:FF:000001">
    <property type="entry name" value="Histone acetyltransferase"/>
    <property type="match status" value="1"/>
</dbReference>
<dbReference type="AlphaFoldDB" id="A0A0C2WVD4"/>
<dbReference type="OrthoDB" id="787137at2759"/>
<keyword evidence="4" id="KW-0808">Transferase</keyword>
<name>A0A0C2WVD4_SERVB</name>
<accession>A0A0C2WVD4</accession>
<evidence type="ECO:0000256" key="12">
    <source>
        <dbReference type="RuleBase" id="RU361211"/>
    </source>
</evidence>
<comment type="subcellular location">
    <subcellularLocation>
        <location evidence="1 12">Nucleus</location>
    </subcellularLocation>
</comment>
<gene>
    <name evidence="14" type="ORF">M408DRAFT_38081</name>
</gene>
<evidence type="ECO:0000256" key="6">
    <source>
        <dbReference type="ARBA" id="ARBA00022771"/>
    </source>
</evidence>
<evidence type="ECO:0000256" key="5">
    <source>
        <dbReference type="ARBA" id="ARBA00022723"/>
    </source>
</evidence>
<evidence type="ECO:0000256" key="9">
    <source>
        <dbReference type="ARBA" id="ARBA00022990"/>
    </source>
</evidence>
<evidence type="ECO:0000256" key="7">
    <source>
        <dbReference type="ARBA" id="ARBA00022833"/>
    </source>
</evidence>
<dbReference type="HOGENOM" id="CLU_011815_0_3_1"/>
<dbReference type="SUPFAM" id="SSF55729">
    <property type="entry name" value="Acyl-CoA N-acyltransferases (Nat)"/>
    <property type="match status" value="1"/>
</dbReference>
<dbReference type="Gene3D" id="1.10.10.10">
    <property type="entry name" value="Winged helix-like DNA-binding domain superfamily/Winged helix DNA-binding domain"/>
    <property type="match status" value="1"/>
</dbReference>
<evidence type="ECO:0000256" key="4">
    <source>
        <dbReference type="ARBA" id="ARBA00022679"/>
    </source>
</evidence>
<feature type="active site" description="Proton donor/acceptor" evidence="11">
    <location>
        <position position="176"/>
    </location>
</feature>
<feature type="non-terminal residue" evidence="14">
    <location>
        <position position="1"/>
    </location>
</feature>
<keyword evidence="9" id="KW-0007">Acetylation</keyword>
<keyword evidence="8" id="KW-0156">Chromatin regulator</keyword>
<dbReference type="PROSITE" id="PS51726">
    <property type="entry name" value="MYST_HAT"/>
    <property type="match status" value="1"/>
</dbReference>
<dbReference type="Pfam" id="PF17772">
    <property type="entry name" value="zf-MYST"/>
    <property type="match status" value="1"/>
</dbReference>
<dbReference type="Gene3D" id="3.30.60.60">
    <property type="entry name" value="N-acetyl transferase-like"/>
    <property type="match status" value="1"/>
</dbReference>
<proteinExistence type="inferred from homology"/>
<dbReference type="GO" id="GO:0003682">
    <property type="term" value="F:chromatin binding"/>
    <property type="evidence" value="ECO:0007669"/>
    <property type="project" value="TreeGrafter"/>
</dbReference>
<dbReference type="Gene3D" id="3.40.630.30">
    <property type="match status" value="1"/>
</dbReference>
<dbReference type="InterPro" id="IPR016181">
    <property type="entry name" value="Acyl_CoA_acyltransferase"/>
</dbReference>
<dbReference type="GO" id="GO:1990467">
    <property type="term" value="C:NuA3a histone acetyltransferase complex"/>
    <property type="evidence" value="ECO:0007669"/>
    <property type="project" value="TreeGrafter"/>
</dbReference>
<dbReference type="GO" id="GO:0003712">
    <property type="term" value="F:transcription coregulator activity"/>
    <property type="evidence" value="ECO:0007669"/>
    <property type="project" value="TreeGrafter"/>
</dbReference>
<dbReference type="InterPro" id="IPR050603">
    <property type="entry name" value="MYST_HAT"/>
</dbReference>
<keyword evidence="10 12" id="KW-0539">Nucleus</keyword>
<evidence type="ECO:0000313" key="14">
    <source>
        <dbReference type="EMBL" id="KIM21362.1"/>
    </source>
</evidence>
<reference evidence="15" key="2">
    <citation type="submission" date="2015-01" db="EMBL/GenBank/DDBJ databases">
        <title>Evolutionary Origins and Diversification of the Mycorrhizal Mutualists.</title>
        <authorList>
            <consortium name="DOE Joint Genome Institute"/>
            <consortium name="Mycorrhizal Genomics Consortium"/>
            <person name="Kohler A."/>
            <person name="Kuo A."/>
            <person name="Nagy L.G."/>
            <person name="Floudas D."/>
            <person name="Copeland A."/>
            <person name="Barry K.W."/>
            <person name="Cichocki N."/>
            <person name="Veneault-Fourrey C."/>
            <person name="LaButti K."/>
            <person name="Lindquist E.A."/>
            <person name="Lipzen A."/>
            <person name="Lundell T."/>
            <person name="Morin E."/>
            <person name="Murat C."/>
            <person name="Riley R."/>
            <person name="Ohm R."/>
            <person name="Sun H."/>
            <person name="Tunlid A."/>
            <person name="Henrissat B."/>
            <person name="Grigoriev I.V."/>
            <person name="Hibbett D.S."/>
            <person name="Martin F."/>
        </authorList>
    </citation>
    <scope>NUCLEOTIDE SEQUENCE [LARGE SCALE GENOMIC DNA]</scope>
    <source>
        <strain evidence="15">MAFF 305830</strain>
    </source>
</reference>
<dbReference type="GO" id="GO:0008270">
    <property type="term" value="F:zinc ion binding"/>
    <property type="evidence" value="ECO:0007669"/>
    <property type="project" value="UniProtKB-KW"/>
</dbReference>
<evidence type="ECO:0000259" key="13">
    <source>
        <dbReference type="PROSITE" id="PS51726"/>
    </source>
</evidence>
<dbReference type="InterPro" id="IPR040706">
    <property type="entry name" value="Zf-MYST"/>
</dbReference>
<evidence type="ECO:0000256" key="10">
    <source>
        <dbReference type="ARBA" id="ARBA00023242"/>
    </source>
</evidence>
<dbReference type="GO" id="GO:0005634">
    <property type="term" value="C:nucleus"/>
    <property type="evidence" value="ECO:0007669"/>
    <property type="project" value="UniProtKB-SubCell"/>
</dbReference>
<dbReference type="Pfam" id="PF01853">
    <property type="entry name" value="MOZ_SAS"/>
    <property type="match status" value="1"/>
</dbReference>
<keyword evidence="15" id="KW-1185">Reference proteome</keyword>
<organism evidence="14 15">
    <name type="scientific">Serendipita vermifera MAFF 305830</name>
    <dbReference type="NCBI Taxonomy" id="933852"/>
    <lineage>
        <taxon>Eukaryota</taxon>
        <taxon>Fungi</taxon>
        <taxon>Dikarya</taxon>
        <taxon>Basidiomycota</taxon>
        <taxon>Agaricomycotina</taxon>
        <taxon>Agaricomycetes</taxon>
        <taxon>Sebacinales</taxon>
        <taxon>Serendipitaceae</taxon>
        <taxon>Serendipita</taxon>
    </lineage>
</organism>
<feature type="domain" description="MYST-type HAT" evidence="13">
    <location>
        <begin position="1"/>
        <end position="202"/>
    </location>
</feature>
<comment type="similarity">
    <text evidence="2 12">Belongs to the MYST (SAS/MOZ) family.</text>
</comment>
<evidence type="ECO:0000256" key="3">
    <source>
        <dbReference type="ARBA" id="ARBA00013184"/>
    </source>
</evidence>
<evidence type="ECO:0000256" key="1">
    <source>
        <dbReference type="ARBA" id="ARBA00004123"/>
    </source>
</evidence>
<dbReference type="InterPro" id="IPR002717">
    <property type="entry name" value="HAT_MYST-type"/>
</dbReference>
<evidence type="ECO:0000256" key="11">
    <source>
        <dbReference type="PIRSR" id="PIRSR602717-51"/>
    </source>
</evidence>
<dbReference type="EMBL" id="KN824385">
    <property type="protein sequence ID" value="KIM21362.1"/>
    <property type="molecule type" value="Genomic_DNA"/>
</dbReference>
<dbReference type="PANTHER" id="PTHR10615">
    <property type="entry name" value="HISTONE ACETYLTRANSFERASE"/>
    <property type="match status" value="1"/>
</dbReference>
<dbReference type="PANTHER" id="PTHR10615:SF161">
    <property type="entry name" value="HISTONE ACETYLTRANSFERASE KAT7"/>
    <property type="match status" value="1"/>
</dbReference>
<keyword evidence="5" id="KW-0479">Metal-binding</keyword>